<keyword evidence="5 6" id="KW-0472">Membrane</keyword>
<dbReference type="Pfam" id="PF07963">
    <property type="entry name" value="N_methyl"/>
    <property type="match status" value="1"/>
</dbReference>
<dbReference type="Gene3D" id="3.30.700.10">
    <property type="entry name" value="Glycoprotein, Type 4 Pilin"/>
    <property type="match status" value="1"/>
</dbReference>
<sequence>MKKGFTLIELLVVIAIIGILSGIVSVQLNTSRQKAKDVAIKQQLTSLRTRLELVRSNSSDGKVPCNVVNGGDADATSIYKAIDALYGNDRYRLTGCDSGNDVINRASDYIFLFYMYGSGRSACMDSKNNLVSKLLHSGTVCANFTVNLPNNWRFINDPSCVSCDDVN</sequence>
<accession>A0A1G2QC22</accession>
<name>A0A1G2QC22_9BACT</name>
<dbReference type="PROSITE" id="PS00409">
    <property type="entry name" value="PROKAR_NTER_METHYL"/>
    <property type="match status" value="1"/>
</dbReference>
<dbReference type="InterPro" id="IPR012902">
    <property type="entry name" value="N_methyl_site"/>
</dbReference>
<evidence type="ECO:0008006" key="9">
    <source>
        <dbReference type="Google" id="ProtNLM"/>
    </source>
</evidence>
<keyword evidence="2" id="KW-0488">Methylation</keyword>
<reference evidence="7 8" key="1">
    <citation type="journal article" date="2016" name="Nat. Commun.">
        <title>Thousands of microbial genomes shed light on interconnected biogeochemical processes in an aquifer system.</title>
        <authorList>
            <person name="Anantharaman K."/>
            <person name="Brown C.T."/>
            <person name="Hug L.A."/>
            <person name="Sharon I."/>
            <person name="Castelle C.J."/>
            <person name="Probst A.J."/>
            <person name="Thomas B.C."/>
            <person name="Singh A."/>
            <person name="Wilkins M.J."/>
            <person name="Karaoz U."/>
            <person name="Brodie E.L."/>
            <person name="Williams K.H."/>
            <person name="Hubbard S.S."/>
            <person name="Banfield J.F."/>
        </authorList>
    </citation>
    <scope>NUCLEOTIDE SEQUENCE [LARGE SCALE GENOMIC DNA]</scope>
</reference>
<protein>
    <recommendedName>
        <fullName evidence="9">Type II secretion system protein GspG C-terminal domain-containing protein</fullName>
    </recommendedName>
</protein>
<dbReference type="SUPFAM" id="SSF54523">
    <property type="entry name" value="Pili subunits"/>
    <property type="match status" value="1"/>
</dbReference>
<evidence type="ECO:0000256" key="5">
    <source>
        <dbReference type="ARBA" id="ARBA00023136"/>
    </source>
</evidence>
<evidence type="ECO:0000256" key="4">
    <source>
        <dbReference type="ARBA" id="ARBA00022989"/>
    </source>
</evidence>
<dbReference type="InterPro" id="IPR000983">
    <property type="entry name" value="Bac_GSPG_pilin"/>
</dbReference>
<dbReference type="EMBL" id="MHTH01000019">
    <property type="protein sequence ID" value="OHA57973.1"/>
    <property type="molecule type" value="Genomic_DNA"/>
</dbReference>
<feature type="transmembrane region" description="Helical" evidence="6">
    <location>
        <begin position="6"/>
        <end position="26"/>
    </location>
</feature>
<dbReference type="PRINTS" id="PR00813">
    <property type="entry name" value="BCTERIALGSPG"/>
</dbReference>
<dbReference type="STRING" id="1802436.A2370_01100"/>
<organism evidence="7 8">
    <name type="scientific">Candidatus Vogelbacteria bacterium RIFOXYB1_FULL_42_16</name>
    <dbReference type="NCBI Taxonomy" id="1802436"/>
    <lineage>
        <taxon>Bacteria</taxon>
        <taxon>Candidatus Vogeliibacteriota</taxon>
    </lineage>
</organism>
<dbReference type="AlphaFoldDB" id="A0A1G2QC22"/>
<evidence type="ECO:0000256" key="2">
    <source>
        <dbReference type="ARBA" id="ARBA00022481"/>
    </source>
</evidence>
<evidence type="ECO:0000256" key="3">
    <source>
        <dbReference type="ARBA" id="ARBA00022692"/>
    </source>
</evidence>
<keyword evidence="4 6" id="KW-1133">Transmembrane helix</keyword>
<proteinExistence type="predicted"/>
<dbReference type="InterPro" id="IPR045584">
    <property type="entry name" value="Pilin-like"/>
</dbReference>
<comment type="caution">
    <text evidence="7">The sequence shown here is derived from an EMBL/GenBank/DDBJ whole genome shotgun (WGS) entry which is preliminary data.</text>
</comment>
<dbReference type="NCBIfam" id="TIGR02532">
    <property type="entry name" value="IV_pilin_GFxxxE"/>
    <property type="match status" value="1"/>
</dbReference>
<evidence type="ECO:0000313" key="8">
    <source>
        <dbReference type="Proteomes" id="UP000176222"/>
    </source>
</evidence>
<gene>
    <name evidence="7" type="ORF">A2370_01100</name>
</gene>
<evidence type="ECO:0000313" key="7">
    <source>
        <dbReference type="EMBL" id="OHA57973.1"/>
    </source>
</evidence>
<dbReference type="GO" id="GO:0016020">
    <property type="term" value="C:membrane"/>
    <property type="evidence" value="ECO:0007669"/>
    <property type="project" value="UniProtKB-SubCell"/>
</dbReference>
<dbReference type="PANTHER" id="PTHR30093">
    <property type="entry name" value="GENERAL SECRETION PATHWAY PROTEIN G"/>
    <property type="match status" value="1"/>
</dbReference>
<dbReference type="Proteomes" id="UP000176222">
    <property type="component" value="Unassembled WGS sequence"/>
</dbReference>
<dbReference type="PANTHER" id="PTHR30093:SF44">
    <property type="entry name" value="TYPE II SECRETION SYSTEM CORE PROTEIN G"/>
    <property type="match status" value="1"/>
</dbReference>
<comment type="subcellular location">
    <subcellularLocation>
        <location evidence="1">Membrane</location>
        <topology evidence="1">Single-pass membrane protein</topology>
    </subcellularLocation>
</comment>
<keyword evidence="3 6" id="KW-0812">Transmembrane</keyword>
<evidence type="ECO:0000256" key="6">
    <source>
        <dbReference type="SAM" id="Phobius"/>
    </source>
</evidence>
<dbReference type="GO" id="GO:0015627">
    <property type="term" value="C:type II protein secretion system complex"/>
    <property type="evidence" value="ECO:0007669"/>
    <property type="project" value="InterPro"/>
</dbReference>
<dbReference type="GO" id="GO:0015628">
    <property type="term" value="P:protein secretion by the type II secretion system"/>
    <property type="evidence" value="ECO:0007669"/>
    <property type="project" value="InterPro"/>
</dbReference>
<evidence type="ECO:0000256" key="1">
    <source>
        <dbReference type="ARBA" id="ARBA00004167"/>
    </source>
</evidence>